<feature type="domain" description="Ribosomal RNA small subunit methyltransferase E methyltransferase" evidence="11">
    <location>
        <begin position="75"/>
        <end position="219"/>
    </location>
</feature>
<dbReference type="SUPFAM" id="SSF75217">
    <property type="entry name" value="alpha/beta knot"/>
    <property type="match status" value="1"/>
</dbReference>
<proteinExistence type="inferred from homology"/>
<dbReference type="CDD" id="cd18084">
    <property type="entry name" value="RsmE-like"/>
    <property type="match status" value="1"/>
</dbReference>
<dbReference type="GO" id="GO:0070475">
    <property type="term" value="P:rRNA base methylation"/>
    <property type="evidence" value="ECO:0007669"/>
    <property type="project" value="TreeGrafter"/>
</dbReference>
<dbReference type="SUPFAM" id="SSF88697">
    <property type="entry name" value="PUA domain-like"/>
    <property type="match status" value="1"/>
</dbReference>
<evidence type="ECO:0000256" key="1">
    <source>
        <dbReference type="ARBA" id="ARBA00004496"/>
    </source>
</evidence>
<evidence type="ECO:0000256" key="6">
    <source>
        <dbReference type="ARBA" id="ARBA00022603"/>
    </source>
</evidence>
<evidence type="ECO:0000256" key="10">
    <source>
        <dbReference type="ARBA" id="ARBA00047944"/>
    </source>
</evidence>
<dbReference type="NCBIfam" id="TIGR00046">
    <property type="entry name" value="RsmE family RNA methyltransferase"/>
    <property type="match status" value="1"/>
</dbReference>
<protein>
    <recommendedName>
        <fullName evidence="3">16S rRNA (uracil(1498)-N(3))-methyltransferase</fullName>
        <ecNumber evidence="3">2.1.1.193</ecNumber>
    </recommendedName>
</protein>
<evidence type="ECO:0000256" key="9">
    <source>
        <dbReference type="ARBA" id="ARBA00025699"/>
    </source>
</evidence>
<evidence type="ECO:0000259" key="12">
    <source>
        <dbReference type="Pfam" id="PF20260"/>
    </source>
</evidence>
<evidence type="ECO:0000256" key="4">
    <source>
        <dbReference type="ARBA" id="ARBA00022490"/>
    </source>
</evidence>
<dbReference type="InterPro" id="IPR046886">
    <property type="entry name" value="RsmE_MTase_dom"/>
</dbReference>
<evidence type="ECO:0000256" key="2">
    <source>
        <dbReference type="ARBA" id="ARBA00005528"/>
    </source>
</evidence>
<comment type="similarity">
    <text evidence="2">Belongs to the RNA methyltransferase RsmE family.</text>
</comment>
<dbReference type="InterPro" id="IPR029028">
    <property type="entry name" value="Alpha/beta_knot_MTases"/>
</dbReference>
<evidence type="ECO:0000259" key="11">
    <source>
        <dbReference type="Pfam" id="PF04452"/>
    </source>
</evidence>
<dbReference type="GO" id="GO:0005737">
    <property type="term" value="C:cytoplasm"/>
    <property type="evidence" value="ECO:0007669"/>
    <property type="project" value="UniProtKB-SubCell"/>
</dbReference>
<gene>
    <name evidence="13" type="ORF">UFOPK1874_00636</name>
</gene>
<comment type="subcellular location">
    <subcellularLocation>
        <location evidence="1">Cytoplasm</location>
    </subcellularLocation>
</comment>
<dbReference type="InterPro" id="IPR046887">
    <property type="entry name" value="RsmE_PUA-like"/>
</dbReference>
<dbReference type="InterPro" id="IPR006700">
    <property type="entry name" value="RsmE"/>
</dbReference>
<feature type="domain" description="Ribosomal RNA small subunit methyltransferase E PUA-like" evidence="12">
    <location>
        <begin position="24"/>
        <end position="54"/>
    </location>
</feature>
<dbReference type="PIRSF" id="PIRSF015601">
    <property type="entry name" value="MTase_slr0722"/>
    <property type="match status" value="1"/>
</dbReference>
<accession>A0A6J6HSQ1</accession>
<evidence type="ECO:0000256" key="5">
    <source>
        <dbReference type="ARBA" id="ARBA00022552"/>
    </source>
</evidence>
<evidence type="ECO:0000256" key="3">
    <source>
        <dbReference type="ARBA" id="ARBA00012328"/>
    </source>
</evidence>
<keyword evidence="7" id="KW-0808">Transferase</keyword>
<dbReference type="EC" id="2.1.1.193" evidence="3"/>
<name>A0A6J6HSQ1_9ZZZZ</name>
<evidence type="ECO:0000256" key="8">
    <source>
        <dbReference type="ARBA" id="ARBA00022691"/>
    </source>
</evidence>
<dbReference type="InterPro" id="IPR029026">
    <property type="entry name" value="tRNA_m1G_MTases_N"/>
</dbReference>
<comment type="function">
    <text evidence="9">Specifically methylates the N3 position of the uracil ring of uridine 1498 (m3U1498) in 16S rRNA. Acts on the fully assembled 30S ribosomal subunit.</text>
</comment>
<evidence type="ECO:0000313" key="13">
    <source>
        <dbReference type="EMBL" id="CAB4614485.1"/>
    </source>
</evidence>
<dbReference type="Pfam" id="PF04452">
    <property type="entry name" value="Methyltrans_RNA"/>
    <property type="match status" value="1"/>
</dbReference>
<reference evidence="13" key="1">
    <citation type="submission" date="2020-05" db="EMBL/GenBank/DDBJ databases">
        <authorList>
            <person name="Chiriac C."/>
            <person name="Salcher M."/>
            <person name="Ghai R."/>
            <person name="Kavagutti S V."/>
        </authorList>
    </citation>
    <scope>NUCLEOTIDE SEQUENCE</scope>
</reference>
<dbReference type="EMBL" id="CAEZUX010000056">
    <property type="protein sequence ID" value="CAB4614485.1"/>
    <property type="molecule type" value="Genomic_DNA"/>
</dbReference>
<dbReference type="Pfam" id="PF20260">
    <property type="entry name" value="PUA_4"/>
    <property type="match status" value="1"/>
</dbReference>
<sequence length="225" mass="23548">MIDILRNSSAHVFVESVQAPVLLDDDAHHLSRVLRLRDGESVTCSDGNGAWVACTWNSGNVEVAGDIVIAEAPSPVLSVAIAPVKGDRTDLVIEKVVEIGIDHIIILSPVERSVVRWASNKVPQVMDRYSRIARAAAMQSRRVFLPTVSGPVSLTNVTGQGVAFAEPGGTASADAVTTLVIGPEGGFSPAEVSSASALADLGPSILRAETAAIVGAALMVAHWRR</sequence>
<keyword evidence="5" id="KW-0698">rRNA processing</keyword>
<dbReference type="InterPro" id="IPR015947">
    <property type="entry name" value="PUA-like_sf"/>
</dbReference>
<keyword evidence="4" id="KW-0963">Cytoplasm</keyword>
<dbReference type="PANTHER" id="PTHR30027">
    <property type="entry name" value="RIBOSOMAL RNA SMALL SUBUNIT METHYLTRANSFERASE E"/>
    <property type="match status" value="1"/>
</dbReference>
<keyword evidence="6" id="KW-0489">Methyltransferase</keyword>
<dbReference type="Gene3D" id="3.40.1280.10">
    <property type="match status" value="1"/>
</dbReference>
<dbReference type="PANTHER" id="PTHR30027:SF3">
    <property type="entry name" value="16S RRNA (URACIL(1498)-N(3))-METHYLTRANSFERASE"/>
    <property type="match status" value="1"/>
</dbReference>
<evidence type="ECO:0000256" key="7">
    <source>
        <dbReference type="ARBA" id="ARBA00022679"/>
    </source>
</evidence>
<organism evidence="13">
    <name type="scientific">freshwater metagenome</name>
    <dbReference type="NCBI Taxonomy" id="449393"/>
    <lineage>
        <taxon>unclassified sequences</taxon>
        <taxon>metagenomes</taxon>
        <taxon>ecological metagenomes</taxon>
    </lineage>
</organism>
<keyword evidence="8" id="KW-0949">S-adenosyl-L-methionine</keyword>
<dbReference type="GO" id="GO:0070042">
    <property type="term" value="F:rRNA (uridine-N3-)-methyltransferase activity"/>
    <property type="evidence" value="ECO:0007669"/>
    <property type="project" value="TreeGrafter"/>
</dbReference>
<dbReference type="AlphaFoldDB" id="A0A6J6HSQ1"/>
<comment type="catalytic activity">
    <reaction evidence="10">
        <text>uridine(1498) in 16S rRNA + S-adenosyl-L-methionine = N(3)-methyluridine(1498) in 16S rRNA + S-adenosyl-L-homocysteine + H(+)</text>
        <dbReference type="Rhea" id="RHEA:42920"/>
        <dbReference type="Rhea" id="RHEA-COMP:10283"/>
        <dbReference type="Rhea" id="RHEA-COMP:10284"/>
        <dbReference type="ChEBI" id="CHEBI:15378"/>
        <dbReference type="ChEBI" id="CHEBI:57856"/>
        <dbReference type="ChEBI" id="CHEBI:59789"/>
        <dbReference type="ChEBI" id="CHEBI:65315"/>
        <dbReference type="ChEBI" id="CHEBI:74502"/>
        <dbReference type="EC" id="2.1.1.193"/>
    </reaction>
</comment>